<dbReference type="RefSeq" id="WP_021402190.1">
    <property type="nucleotide sequence ID" value="NZ_CP149699.1"/>
</dbReference>
<gene>
    <name evidence="1" type="ORF">SAMEA3375112_03380</name>
</gene>
<dbReference type="EMBL" id="FUPS01000014">
    <property type="protein sequence ID" value="SJS99705.1"/>
    <property type="molecule type" value="Genomic_DNA"/>
</dbReference>
<name>A0A9X8RLL7_CLODI</name>
<sequence length="112" mass="13737">MSIIKSSKKFDGNTLQKNTQRIKMIKRIKEDNNLSDVIKMFFENVKEYNLYSVKYIIENELFYEIVSIDIIYKYIKYINIFEDIENDFERIYRLKAQNGFRRTIDYSINQNY</sequence>
<dbReference type="Proteomes" id="UP000189137">
    <property type="component" value="Unassembled WGS sequence"/>
</dbReference>
<protein>
    <submittedName>
        <fullName evidence="1">Uncharacterized protein</fullName>
    </submittedName>
</protein>
<organism evidence="1 2">
    <name type="scientific">Clostridioides difficile</name>
    <name type="common">Peptoclostridium difficile</name>
    <dbReference type="NCBI Taxonomy" id="1496"/>
    <lineage>
        <taxon>Bacteria</taxon>
        <taxon>Bacillati</taxon>
        <taxon>Bacillota</taxon>
        <taxon>Clostridia</taxon>
        <taxon>Peptostreptococcales</taxon>
        <taxon>Peptostreptococcaceae</taxon>
        <taxon>Clostridioides</taxon>
    </lineage>
</organism>
<accession>A0A9X8RLL7</accession>
<evidence type="ECO:0000313" key="1">
    <source>
        <dbReference type="EMBL" id="SJS99705.1"/>
    </source>
</evidence>
<comment type="caution">
    <text evidence="1">The sequence shown here is derived from an EMBL/GenBank/DDBJ whole genome shotgun (WGS) entry which is preliminary data.</text>
</comment>
<evidence type="ECO:0000313" key="2">
    <source>
        <dbReference type="Proteomes" id="UP000189137"/>
    </source>
</evidence>
<dbReference type="AlphaFoldDB" id="A0A9X8RLL7"/>
<proteinExistence type="predicted"/>
<reference evidence="1 2" key="1">
    <citation type="submission" date="2017-02" db="EMBL/GenBank/DDBJ databases">
        <authorList>
            <consortium name="Pathogen Informatics"/>
        </authorList>
    </citation>
    <scope>NUCLEOTIDE SEQUENCE [LARGE SCALE GENOMIC DNA]</scope>
    <source>
        <strain evidence="1 2">VRECD0157</strain>
    </source>
</reference>